<accession>A0A1L7I430</accession>
<dbReference type="Proteomes" id="UP000186230">
    <property type="component" value="Chromosome"/>
</dbReference>
<dbReference type="Pfam" id="PF12094">
    <property type="entry name" value="DUF3570"/>
    <property type="match status" value="1"/>
</dbReference>
<dbReference type="OrthoDB" id="5450709at2"/>
<reference evidence="1 2" key="1">
    <citation type="submission" date="2016-07" db="EMBL/GenBank/DDBJ databases">
        <title>Multi-omics approach to identify versatile polysaccharide utilization systems of a marine flavobacterium Gramella flava.</title>
        <authorList>
            <person name="Tang K."/>
        </authorList>
    </citation>
    <scope>NUCLEOTIDE SEQUENCE [LARGE SCALE GENOMIC DNA]</scope>
    <source>
        <strain evidence="1 2">JLT2011</strain>
    </source>
</reference>
<dbReference type="STRING" id="1229726.GRFL_1644"/>
<name>A0A1L7I430_9FLAO</name>
<dbReference type="KEGG" id="gfl:GRFL_1644"/>
<dbReference type="EMBL" id="CP016359">
    <property type="protein sequence ID" value="APU68368.1"/>
    <property type="molecule type" value="Genomic_DNA"/>
</dbReference>
<organism evidence="1 2">
    <name type="scientific">Christiangramia flava JLT2011</name>
    <dbReference type="NCBI Taxonomy" id="1229726"/>
    <lineage>
        <taxon>Bacteria</taxon>
        <taxon>Pseudomonadati</taxon>
        <taxon>Bacteroidota</taxon>
        <taxon>Flavobacteriia</taxon>
        <taxon>Flavobacteriales</taxon>
        <taxon>Flavobacteriaceae</taxon>
        <taxon>Christiangramia</taxon>
    </lineage>
</organism>
<dbReference type="InterPro" id="IPR021953">
    <property type="entry name" value="DUF3570"/>
</dbReference>
<evidence type="ECO:0000313" key="2">
    <source>
        <dbReference type="Proteomes" id="UP000186230"/>
    </source>
</evidence>
<dbReference type="AlphaFoldDB" id="A0A1L7I430"/>
<dbReference type="RefSeq" id="WP_086047631.1">
    <property type="nucleotide sequence ID" value="NZ_AMRU01000001.1"/>
</dbReference>
<keyword evidence="2" id="KW-1185">Reference proteome</keyword>
<sequence>MMRNYTILLVFFLGSLQIFAQDSTSTFKKRVLEGTEIDFLGSYYSQDGNNAAVTGGLGTEKLTDAAPTVVVSIPINDDDVLTIDAGISAYTSASSSNIDPFDTNYADPFTASSGASSSDTWANVTGSYSHSNDDRNRIVSGKVSFSNEYDYTSIGFGGSYTWLFNEKNTEFTLHGNVYLDTWKIIYPYELRPYAQNRTFTYQNAASLGYAPAFRELTEKGRNSYSLGLNFSQILTERLQGSLLVDLVLQQGLLSTPFQRVYFQDFQDFFIDDFQLADDIEHLPDSRLKTAVGGRLNYYLNQTFVLRSYYRFYRDDWGIVSHTASLEVPVKLNDKFTVYPSYRYYQQSAADYFAPYNTHLSSEEYYTSDFDLSDFQANQYGIGINYTDIFTSLKIGSMGLKTIDLKYDYYQRDSGLHANIITFGLGFTEN</sequence>
<evidence type="ECO:0000313" key="1">
    <source>
        <dbReference type="EMBL" id="APU68368.1"/>
    </source>
</evidence>
<protein>
    <submittedName>
        <fullName evidence="1">Uncharacterized protein</fullName>
    </submittedName>
</protein>
<gene>
    <name evidence="1" type="ORF">GRFL_1644</name>
</gene>
<proteinExistence type="predicted"/>